<dbReference type="InterPro" id="IPR017937">
    <property type="entry name" value="Thioredoxin_CS"/>
</dbReference>
<name>A0A345PJA0_9BACI</name>
<dbReference type="InterPro" id="IPR050553">
    <property type="entry name" value="Thioredoxin_ResA/DsbE_sf"/>
</dbReference>
<dbReference type="GO" id="GO:0016491">
    <property type="term" value="F:oxidoreductase activity"/>
    <property type="evidence" value="ECO:0007669"/>
    <property type="project" value="InterPro"/>
</dbReference>
<dbReference type="PANTHER" id="PTHR42852:SF1">
    <property type="entry name" value="THIOREDOXIN-LIKE PROTEIN YNEN"/>
    <property type="match status" value="1"/>
</dbReference>
<dbReference type="InterPro" id="IPR013766">
    <property type="entry name" value="Thioredoxin_domain"/>
</dbReference>
<dbReference type="AlphaFoldDB" id="A0A345PJA0"/>
<dbReference type="RefSeq" id="WP_114917367.1">
    <property type="nucleotide sequence ID" value="NZ_CP024848.1"/>
</dbReference>
<dbReference type="KEGG" id="ocn:CUC15_14580"/>
<dbReference type="EMBL" id="CP024848">
    <property type="protein sequence ID" value="AXI10080.1"/>
    <property type="molecule type" value="Genomic_DNA"/>
</dbReference>
<accession>A0A345PJA0</accession>
<dbReference type="GO" id="GO:0016209">
    <property type="term" value="F:antioxidant activity"/>
    <property type="evidence" value="ECO:0007669"/>
    <property type="project" value="InterPro"/>
</dbReference>
<keyword evidence="1" id="KW-1015">Disulfide bond</keyword>
<organism evidence="3 4">
    <name type="scientific">Oceanobacillus zhaokaii</name>
    <dbReference type="NCBI Taxonomy" id="2052660"/>
    <lineage>
        <taxon>Bacteria</taxon>
        <taxon>Bacillati</taxon>
        <taxon>Bacillota</taxon>
        <taxon>Bacilli</taxon>
        <taxon>Bacillales</taxon>
        <taxon>Bacillaceae</taxon>
        <taxon>Oceanobacillus</taxon>
    </lineage>
</organism>
<dbReference type="PANTHER" id="PTHR42852">
    <property type="entry name" value="THIOL:DISULFIDE INTERCHANGE PROTEIN DSBE"/>
    <property type="match status" value="1"/>
</dbReference>
<dbReference type="PROSITE" id="PS00194">
    <property type="entry name" value="THIOREDOXIN_1"/>
    <property type="match status" value="1"/>
</dbReference>
<protein>
    <submittedName>
        <fullName evidence="3">Alkyl hydroperoxide reductase</fullName>
    </submittedName>
</protein>
<feature type="domain" description="Thioredoxin" evidence="2">
    <location>
        <begin position="45"/>
        <end position="182"/>
    </location>
</feature>
<keyword evidence="4" id="KW-1185">Reference proteome</keyword>
<dbReference type="OrthoDB" id="25753at2"/>
<evidence type="ECO:0000313" key="4">
    <source>
        <dbReference type="Proteomes" id="UP000253908"/>
    </source>
</evidence>
<evidence type="ECO:0000256" key="1">
    <source>
        <dbReference type="ARBA" id="ARBA00023157"/>
    </source>
</evidence>
<gene>
    <name evidence="3" type="ORF">CUC15_14580</name>
</gene>
<dbReference type="SUPFAM" id="SSF52833">
    <property type="entry name" value="Thioredoxin-like"/>
    <property type="match status" value="1"/>
</dbReference>
<reference evidence="4" key="1">
    <citation type="submission" date="2017-11" db="EMBL/GenBank/DDBJ databases">
        <authorList>
            <person name="Zhu W."/>
        </authorList>
    </citation>
    <scope>NUCLEOTIDE SEQUENCE [LARGE SCALE GENOMIC DNA]</scope>
    <source>
        <strain evidence="4">160</strain>
    </source>
</reference>
<dbReference type="InterPro" id="IPR000866">
    <property type="entry name" value="AhpC/TSA"/>
</dbReference>
<dbReference type="Gene3D" id="3.40.30.10">
    <property type="entry name" value="Glutaredoxin"/>
    <property type="match status" value="1"/>
</dbReference>
<dbReference type="Pfam" id="PF00578">
    <property type="entry name" value="AhpC-TSA"/>
    <property type="match status" value="1"/>
</dbReference>
<dbReference type="CDD" id="cd02966">
    <property type="entry name" value="TlpA_like_family"/>
    <property type="match status" value="1"/>
</dbReference>
<evidence type="ECO:0000313" key="3">
    <source>
        <dbReference type="EMBL" id="AXI10080.1"/>
    </source>
</evidence>
<proteinExistence type="predicted"/>
<sequence>MKRAIIIIVLVGMFGWAIYDLVSQSKSNDISNLSGDERIENNVGLSIGNFAPNFRLQTLKGESVQLSDYHGSRVILNFWNTWCEPCRTEMPDLEKFYQDKDVVVLAVNLVNTEPSKQKIRDFVKDLDLQFPVLLDEGNDVGLIYEIHQIPTSFMIDSNGIIQYKALGVLNYELIDQEFEKMD</sequence>
<dbReference type="InterPro" id="IPR036249">
    <property type="entry name" value="Thioredoxin-like_sf"/>
</dbReference>
<dbReference type="PROSITE" id="PS51352">
    <property type="entry name" value="THIOREDOXIN_2"/>
    <property type="match status" value="1"/>
</dbReference>
<evidence type="ECO:0000259" key="2">
    <source>
        <dbReference type="PROSITE" id="PS51352"/>
    </source>
</evidence>
<dbReference type="Proteomes" id="UP000253908">
    <property type="component" value="Chromosome"/>
</dbReference>